<dbReference type="AlphaFoldDB" id="A0A4Y2Q564"/>
<evidence type="ECO:0000313" key="2">
    <source>
        <dbReference type="Proteomes" id="UP000499080"/>
    </source>
</evidence>
<protein>
    <submittedName>
        <fullName evidence="1">Uncharacterized protein</fullName>
    </submittedName>
</protein>
<keyword evidence="2" id="KW-1185">Reference proteome</keyword>
<organism evidence="1 2">
    <name type="scientific">Araneus ventricosus</name>
    <name type="common">Orbweaver spider</name>
    <name type="synonym">Epeira ventricosa</name>
    <dbReference type="NCBI Taxonomy" id="182803"/>
    <lineage>
        <taxon>Eukaryota</taxon>
        <taxon>Metazoa</taxon>
        <taxon>Ecdysozoa</taxon>
        <taxon>Arthropoda</taxon>
        <taxon>Chelicerata</taxon>
        <taxon>Arachnida</taxon>
        <taxon>Araneae</taxon>
        <taxon>Araneomorphae</taxon>
        <taxon>Entelegynae</taxon>
        <taxon>Araneoidea</taxon>
        <taxon>Araneidae</taxon>
        <taxon>Araneus</taxon>
    </lineage>
</organism>
<dbReference type="Proteomes" id="UP000499080">
    <property type="component" value="Unassembled WGS sequence"/>
</dbReference>
<accession>A0A4Y2Q564</accession>
<gene>
    <name evidence="1" type="ORF">AVEN_237245_1</name>
</gene>
<reference evidence="1 2" key="1">
    <citation type="journal article" date="2019" name="Sci. Rep.">
        <title>Orb-weaving spider Araneus ventricosus genome elucidates the spidroin gene catalogue.</title>
        <authorList>
            <person name="Kono N."/>
            <person name="Nakamura H."/>
            <person name="Ohtoshi R."/>
            <person name="Moran D.A.P."/>
            <person name="Shinohara A."/>
            <person name="Yoshida Y."/>
            <person name="Fujiwara M."/>
            <person name="Mori M."/>
            <person name="Tomita M."/>
            <person name="Arakawa K."/>
        </authorList>
    </citation>
    <scope>NUCLEOTIDE SEQUENCE [LARGE SCALE GENOMIC DNA]</scope>
</reference>
<dbReference type="EMBL" id="BGPR01012986">
    <property type="protein sequence ID" value="GBN58709.1"/>
    <property type="molecule type" value="Genomic_DNA"/>
</dbReference>
<name>A0A4Y2Q564_ARAVE</name>
<proteinExistence type="predicted"/>
<sequence length="103" mass="11586">MGRFGSDVQIELTSMQEEGESLMGQDRVCRPGDSISPIQGDECVLWCPFLCRVFHYRLRTELLNSRVLVGPYSSIRLSPSSCIEVSSIWTSLPNLPIKLALRL</sequence>
<comment type="caution">
    <text evidence="1">The sequence shown here is derived from an EMBL/GenBank/DDBJ whole genome shotgun (WGS) entry which is preliminary data.</text>
</comment>
<evidence type="ECO:0000313" key="1">
    <source>
        <dbReference type="EMBL" id="GBN58709.1"/>
    </source>
</evidence>